<dbReference type="PROSITE" id="PS00122">
    <property type="entry name" value="CARBOXYLESTERASE_B_1"/>
    <property type="match status" value="1"/>
</dbReference>
<dbReference type="InterPro" id="IPR049492">
    <property type="entry name" value="BD-FAE-like_dom"/>
</dbReference>
<feature type="transmembrane region" description="Helical" evidence="4">
    <location>
        <begin position="97"/>
        <end position="116"/>
    </location>
</feature>
<organism evidence="6 7">
    <name type="scientific">Linnemannia gamsii</name>
    <dbReference type="NCBI Taxonomy" id="64522"/>
    <lineage>
        <taxon>Eukaryota</taxon>
        <taxon>Fungi</taxon>
        <taxon>Fungi incertae sedis</taxon>
        <taxon>Mucoromycota</taxon>
        <taxon>Mortierellomycotina</taxon>
        <taxon>Mortierellomycetes</taxon>
        <taxon>Mortierellales</taxon>
        <taxon>Mortierellaceae</taxon>
        <taxon>Linnemannia</taxon>
    </lineage>
</organism>
<evidence type="ECO:0000256" key="3">
    <source>
        <dbReference type="PROSITE-ProRule" id="PRU10038"/>
    </source>
</evidence>
<dbReference type="PROSITE" id="PS01174">
    <property type="entry name" value="LIPASE_GDXG_SER"/>
    <property type="match status" value="1"/>
</dbReference>
<evidence type="ECO:0000256" key="4">
    <source>
        <dbReference type="SAM" id="Phobius"/>
    </source>
</evidence>
<reference evidence="6 7" key="1">
    <citation type="journal article" date="2020" name="Fungal Divers.">
        <title>Resolving the Mortierellaceae phylogeny through synthesis of multi-gene phylogenetics and phylogenomics.</title>
        <authorList>
            <person name="Vandepol N."/>
            <person name="Liber J."/>
            <person name="Desiro A."/>
            <person name="Na H."/>
            <person name="Kennedy M."/>
            <person name="Barry K."/>
            <person name="Grigoriev I.V."/>
            <person name="Miller A.N."/>
            <person name="O'Donnell K."/>
            <person name="Stajich J.E."/>
            <person name="Bonito G."/>
        </authorList>
    </citation>
    <scope>NUCLEOTIDE SEQUENCE [LARGE SCALE GENOMIC DNA]</scope>
    <source>
        <strain evidence="6 7">AD045</strain>
    </source>
</reference>
<accession>A0ABQ7K927</accession>
<gene>
    <name evidence="6" type="ORF">BGZ96_002230</name>
</gene>
<feature type="active site" evidence="3">
    <location>
        <position position="290"/>
    </location>
</feature>
<dbReference type="Pfam" id="PF20434">
    <property type="entry name" value="BD-FAE"/>
    <property type="match status" value="1"/>
</dbReference>
<keyword evidence="4" id="KW-0472">Membrane</keyword>
<evidence type="ECO:0000313" key="7">
    <source>
        <dbReference type="Proteomes" id="UP001194696"/>
    </source>
</evidence>
<evidence type="ECO:0000256" key="1">
    <source>
        <dbReference type="ARBA" id="ARBA00010515"/>
    </source>
</evidence>
<dbReference type="InterPro" id="IPR019826">
    <property type="entry name" value="Carboxylesterase_B_AS"/>
</dbReference>
<evidence type="ECO:0000256" key="2">
    <source>
        <dbReference type="ARBA" id="ARBA00022801"/>
    </source>
</evidence>
<dbReference type="Gene3D" id="3.40.50.1820">
    <property type="entry name" value="alpha/beta hydrolase"/>
    <property type="match status" value="1"/>
</dbReference>
<evidence type="ECO:0000313" key="6">
    <source>
        <dbReference type="EMBL" id="KAG0293846.1"/>
    </source>
</evidence>
<comment type="caution">
    <text evidence="6">The sequence shown here is derived from an EMBL/GenBank/DDBJ whole genome shotgun (WGS) entry which is preliminary data.</text>
</comment>
<sequence>MDLIVSLVRSTWAVSYAAFSLTSFILTGFAIFGERTPNRVANVVLSLTSNQYSEFPLIMFFLDLIFQSWLSVTGTFRKTFFTSQEQHRRNSHDVSPLARFVSYVNVVTAAGIVYLFKRSLESQDVVENFLGQISKENKTEFKLPGVTSSKFWKQFMNPFHWPHNYILNENIPYWNSKEQRYAMQTDGWESVLEMAVDVYRPDNVEGGHDRPVLMYIHGGGWTSGSKRLLGPLVTEMIAQNWVVVAVSHRLKTKDGYPTQLIDCKRALRWIREEVQTFGGDPFNVVVAGDSSGGQLAAMLALTPNDPAYQHGFEKIDTSVQGCLVQSATLDLVDANDYSAANGRERFIREVALRPGFPESAENIAFLKEHSPLYKVEGTNVPFLVVHGDLDMCPVETARDFVKEFRKKSSASISYLEIPGGHHCFEMLSSPRTWYTTIATAEWLNHNFNKADRSVNDKKIARVHELVEWWHENN</sequence>
<keyword evidence="7" id="KW-1185">Reference proteome</keyword>
<name>A0ABQ7K927_9FUNG</name>
<keyword evidence="4" id="KW-0812">Transmembrane</keyword>
<dbReference type="PANTHER" id="PTHR48081">
    <property type="entry name" value="AB HYDROLASE SUPERFAMILY PROTEIN C4A8.06C"/>
    <property type="match status" value="1"/>
</dbReference>
<dbReference type="InterPro" id="IPR033140">
    <property type="entry name" value="Lipase_GDXG_put_SER_AS"/>
</dbReference>
<dbReference type="SUPFAM" id="SSF53474">
    <property type="entry name" value="alpha/beta-Hydrolases"/>
    <property type="match status" value="1"/>
</dbReference>
<dbReference type="EMBL" id="JAAAIM010000141">
    <property type="protein sequence ID" value="KAG0293846.1"/>
    <property type="molecule type" value="Genomic_DNA"/>
</dbReference>
<feature type="transmembrane region" description="Helical" evidence="4">
    <location>
        <begin position="12"/>
        <end position="32"/>
    </location>
</feature>
<dbReference type="InterPro" id="IPR029058">
    <property type="entry name" value="AB_hydrolase_fold"/>
</dbReference>
<feature type="domain" description="BD-FAE-like" evidence="5">
    <location>
        <begin position="197"/>
        <end position="396"/>
    </location>
</feature>
<dbReference type="Proteomes" id="UP001194696">
    <property type="component" value="Unassembled WGS sequence"/>
</dbReference>
<keyword evidence="2" id="KW-0378">Hydrolase</keyword>
<comment type="similarity">
    <text evidence="1">Belongs to the 'GDXG' lipolytic enzyme family.</text>
</comment>
<feature type="transmembrane region" description="Helical" evidence="4">
    <location>
        <begin position="55"/>
        <end position="76"/>
    </location>
</feature>
<dbReference type="InterPro" id="IPR050300">
    <property type="entry name" value="GDXG_lipolytic_enzyme"/>
</dbReference>
<evidence type="ECO:0000259" key="5">
    <source>
        <dbReference type="Pfam" id="PF20434"/>
    </source>
</evidence>
<dbReference type="PANTHER" id="PTHR48081:SF33">
    <property type="entry name" value="KYNURENINE FORMAMIDASE"/>
    <property type="match status" value="1"/>
</dbReference>
<protein>
    <recommendedName>
        <fullName evidence="5">BD-FAE-like domain-containing protein</fullName>
    </recommendedName>
</protein>
<proteinExistence type="inferred from homology"/>
<keyword evidence="4" id="KW-1133">Transmembrane helix</keyword>